<name>A0A9N9C805_9GLOM</name>
<dbReference type="EMBL" id="CAJVPK010001538">
    <property type="protein sequence ID" value="CAG8590412.1"/>
    <property type="molecule type" value="Genomic_DNA"/>
</dbReference>
<dbReference type="OrthoDB" id="2377855at2759"/>
<protein>
    <submittedName>
        <fullName evidence="1">6978_t:CDS:1</fullName>
    </submittedName>
</protein>
<keyword evidence="2" id="KW-1185">Reference proteome</keyword>
<comment type="caution">
    <text evidence="1">The sequence shown here is derived from an EMBL/GenBank/DDBJ whole genome shotgun (WGS) entry which is preliminary data.</text>
</comment>
<sequence length="64" mass="7488">MSIKRENEEEEALFNTVNSVLAQWKDICTKNPILKARRTSIVTQRFKIRYSVGGNAERTKQYLI</sequence>
<organism evidence="1 2">
    <name type="scientific">Diversispora eburnea</name>
    <dbReference type="NCBI Taxonomy" id="1213867"/>
    <lineage>
        <taxon>Eukaryota</taxon>
        <taxon>Fungi</taxon>
        <taxon>Fungi incertae sedis</taxon>
        <taxon>Mucoromycota</taxon>
        <taxon>Glomeromycotina</taxon>
        <taxon>Glomeromycetes</taxon>
        <taxon>Diversisporales</taxon>
        <taxon>Diversisporaceae</taxon>
        <taxon>Diversispora</taxon>
    </lineage>
</organism>
<accession>A0A9N9C805</accession>
<evidence type="ECO:0000313" key="1">
    <source>
        <dbReference type="EMBL" id="CAG8590412.1"/>
    </source>
</evidence>
<reference evidence="1" key="1">
    <citation type="submission" date="2021-06" db="EMBL/GenBank/DDBJ databases">
        <authorList>
            <person name="Kallberg Y."/>
            <person name="Tangrot J."/>
            <person name="Rosling A."/>
        </authorList>
    </citation>
    <scope>NUCLEOTIDE SEQUENCE</scope>
    <source>
        <strain evidence="1">AZ414A</strain>
    </source>
</reference>
<proteinExistence type="predicted"/>
<dbReference type="AlphaFoldDB" id="A0A9N9C805"/>
<evidence type="ECO:0000313" key="2">
    <source>
        <dbReference type="Proteomes" id="UP000789706"/>
    </source>
</evidence>
<gene>
    <name evidence="1" type="ORF">DEBURN_LOCUS9028</name>
</gene>
<dbReference type="Proteomes" id="UP000789706">
    <property type="component" value="Unassembled WGS sequence"/>
</dbReference>